<feature type="transmembrane region" description="Helical" evidence="1">
    <location>
        <begin position="109"/>
        <end position="128"/>
    </location>
</feature>
<organism evidence="2 3">
    <name type="scientific">Robertkochia marina</name>
    <dbReference type="NCBI Taxonomy" id="1227945"/>
    <lineage>
        <taxon>Bacteria</taxon>
        <taxon>Pseudomonadati</taxon>
        <taxon>Bacteroidota</taxon>
        <taxon>Flavobacteriia</taxon>
        <taxon>Flavobacteriales</taxon>
        <taxon>Flavobacteriaceae</taxon>
        <taxon>Robertkochia</taxon>
    </lineage>
</organism>
<sequence length="151" mass="17292">MITWNFNSNSRPEEISKKLEASLGEANSFVFKKSNSGKFNIRKRIMYPWYLFYANSLVVQGHMEAPEHKEETEVSISFRKHLLWRLVVLTDLSIGLAILITAFTAGNDHVARIVLGSVFLVTGVLLWLRLEKKYKTDVQEYKSLIAGILES</sequence>
<dbReference type="EMBL" id="SSMC01000004">
    <property type="protein sequence ID" value="THD65864.1"/>
    <property type="molecule type" value="Genomic_DNA"/>
</dbReference>
<dbReference type="Proteomes" id="UP000305939">
    <property type="component" value="Unassembled WGS sequence"/>
</dbReference>
<comment type="caution">
    <text evidence="2">The sequence shown here is derived from an EMBL/GenBank/DDBJ whole genome shotgun (WGS) entry which is preliminary data.</text>
</comment>
<reference evidence="2 3" key="1">
    <citation type="submission" date="2019-04" db="EMBL/GenBank/DDBJ databases">
        <title>Draft genome sequence of Robertkochia marina CC-AMO-30D.</title>
        <authorList>
            <person name="Hameed A."/>
            <person name="Lin S.-Y."/>
            <person name="Shahina M."/>
            <person name="Lai W.-A."/>
            <person name="Young C.-C."/>
        </authorList>
    </citation>
    <scope>NUCLEOTIDE SEQUENCE [LARGE SCALE GENOMIC DNA]</scope>
    <source>
        <strain evidence="2 3">CC-AMO-30D</strain>
    </source>
</reference>
<evidence type="ECO:0000256" key="1">
    <source>
        <dbReference type="SAM" id="Phobius"/>
    </source>
</evidence>
<dbReference type="RefSeq" id="WP_136337147.1">
    <property type="nucleotide sequence ID" value="NZ_QXMP01000016.1"/>
</dbReference>
<accession>A0A4S3LXE5</accession>
<keyword evidence="1" id="KW-1133">Transmembrane helix</keyword>
<keyword evidence="1" id="KW-0812">Transmembrane</keyword>
<evidence type="ECO:0000313" key="2">
    <source>
        <dbReference type="EMBL" id="THD65864.1"/>
    </source>
</evidence>
<keyword evidence="3" id="KW-1185">Reference proteome</keyword>
<feature type="transmembrane region" description="Helical" evidence="1">
    <location>
        <begin position="82"/>
        <end position="103"/>
    </location>
</feature>
<dbReference type="AlphaFoldDB" id="A0A4S3LXE5"/>
<protein>
    <submittedName>
        <fullName evidence="2">DUF423 domain-containing protein</fullName>
    </submittedName>
</protein>
<name>A0A4S3LXE5_9FLAO</name>
<evidence type="ECO:0000313" key="3">
    <source>
        <dbReference type="Proteomes" id="UP000305939"/>
    </source>
</evidence>
<proteinExistence type="predicted"/>
<gene>
    <name evidence="2" type="ORF">E7Z59_14890</name>
</gene>
<dbReference type="OrthoDB" id="1122215at2"/>
<keyword evidence="1" id="KW-0472">Membrane</keyword>